<dbReference type="EC" id="2.3.1.-" evidence="5"/>
<protein>
    <submittedName>
        <fullName evidence="5">Sugar O-acetyltransferase</fullName>
        <ecNumber evidence="5">2.3.1.-</ecNumber>
    </submittedName>
</protein>
<dbReference type="CDD" id="cd03357">
    <property type="entry name" value="LbH_MAT_GAT"/>
    <property type="match status" value="1"/>
</dbReference>
<name>A0ABV1E1S6_9FIRM</name>
<keyword evidence="6" id="KW-1185">Reference proteome</keyword>
<dbReference type="Gene3D" id="2.160.10.10">
    <property type="entry name" value="Hexapeptide repeat proteins"/>
    <property type="match status" value="1"/>
</dbReference>
<evidence type="ECO:0000256" key="1">
    <source>
        <dbReference type="ARBA" id="ARBA00007274"/>
    </source>
</evidence>
<dbReference type="Pfam" id="PF00132">
    <property type="entry name" value="Hexapep"/>
    <property type="match status" value="1"/>
</dbReference>
<feature type="domain" description="Maltose/galactoside acetyltransferase" evidence="4">
    <location>
        <begin position="5"/>
        <end position="59"/>
    </location>
</feature>
<dbReference type="SUPFAM" id="SSF51161">
    <property type="entry name" value="Trimeric LpxA-like enzymes"/>
    <property type="match status" value="1"/>
</dbReference>
<dbReference type="Pfam" id="PF12464">
    <property type="entry name" value="Mac"/>
    <property type="match status" value="1"/>
</dbReference>
<evidence type="ECO:0000259" key="4">
    <source>
        <dbReference type="SMART" id="SM01266"/>
    </source>
</evidence>
<evidence type="ECO:0000256" key="3">
    <source>
        <dbReference type="ARBA" id="ARBA00022737"/>
    </source>
</evidence>
<dbReference type="Proteomes" id="UP001489509">
    <property type="component" value="Unassembled WGS sequence"/>
</dbReference>
<dbReference type="PANTHER" id="PTHR23416:SF23">
    <property type="entry name" value="ACETYLTRANSFERASE C18B11.09C-RELATED"/>
    <property type="match status" value="1"/>
</dbReference>
<keyword evidence="5" id="KW-0012">Acyltransferase</keyword>
<dbReference type="InterPro" id="IPR024688">
    <property type="entry name" value="Mac_dom"/>
</dbReference>
<dbReference type="InterPro" id="IPR001451">
    <property type="entry name" value="Hexapep"/>
</dbReference>
<dbReference type="RefSeq" id="WP_349220244.1">
    <property type="nucleotide sequence ID" value="NZ_JBBMFD010000020.1"/>
</dbReference>
<keyword evidence="3" id="KW-0677">Repeat</keyword>
<dbReference type="InterPro" id="IPR018357">
    <property type="entry name" value="Hexapep_transf_CS"/>
</dbReference>
<comment type="caution">
    <text evidence="5">The sequence shown here is derived from an EMBL/GenBank/DDBJ whole genome shotgun (WGS) entry which is preliminary data.</text>
</comment>
<gene>
    <name evidence="5" type="ORF">WMO26_10530</name>
</gene>
<dbReference type="PROSITE" id="PS00101">
    <property type="entry name" value="HEXAPEP_TRANSFERASES"/>
    <property type="match status" value="1"/>
</dbReference>
<dbReference type="PANTHER" id="PTHR23416">
    <property type="entry name" value="SIALIC ACID SYNTHASE-RELATED"/>
    <property type="match status" value="1"/>
</dbReference>
<proteinExistence type="inferred from homology"/>
<keyword evidence="2 5" id="KW-0808">Transferase</keyword>
<sequence length="187" mass="20146">MKSEKEKMLTGELYRASDPVLVQEHLAAQALTAEYNRTLPHERGRREALLRKLFGGAGLAPFIEPDFHCDYGYNIRVGDRFYANFGCILLDVAPVTFGDDCMLGPRVSVFTAGHPLDPHKRRSGLEYGKPVTVGNNVWIGGGAILNPGVTIGDNAVIASGAVVTKDVPPNSLAAGVPAKVIKTMESR</sequence>
<evidence type="ECO:0000313" key="5">
    <source>
        <dbReference type="EMBL" id="MEQ2441261.1"/>
    </source>
</evidence>
<dbReference type="EMBL" id="JBBMFD010000020">
    <property type="protein sequence ID" value="MEQ2441261.1"/>
    <property type="molecule type" value="Genomic_DNA"/>
</dbReference>
<organism evidence="5 6">
    <name type="scientific">Solibaculum intestinale</name>
    <dbReference type="NCBI Taxonomy" id="3133165"/>
    <lineage>
        <taxon>Bacteria</taxon>
        <taxon>Bacillati</taxon>
        <taxon>Bacillota</taxon>
        <taxon>Clostridia</taxon>
        <taxon>Eubacteriales</taxon>
        <taxon>Oscillospiraceae</taxon>
        <taxon>Solibaculum</taxon>
    </lineage>
</organism>
<dbReference type="GO" id="GO:0016746">
    <property type="term" value="F:acyltransferase activity"/>
    <property type="evidence" value="ECO:0007669"/>
    <property type="project" value="UniProtKB-KW"/>
</dbReference>
<dbReference type="InterPro" id="IPR051159">
    <property type="entry name" value="Hexapeptide_acetyltransf"/>
</dbReference>
<dbReference type="SMART" id="SM01266">
    <property type="entry name" value="Mac"/>
    <property type="match status" value="1"/>
</dbReference>
<dbReference type="InterPro" id="IPR011004">
    <property type="entry name" value="Trimer_LpxA-like_sf"/>
</dbReference>
<comment type="similarity">
    <text evidence="1">Belongs to the transferase hexapeptide repeat family.</text>
</comment>
<evidence type="ECO:0000256" key="2">
    <source>
        <dbReference type="ARBA" id="ARBA00022679"/>
    </source>
</evidence>
<accession>A0ABV1E1S6</accession>
<evidence type="ECO:0000313" key="6">
    <source>
        <dbReference type="Proteomes" id="UP001489509"/>
    </source>
</evidence>
<reference evidence="5 6" key="1">
    <citation type="submission" date="2024-03" db="EMBL/GenBank/DDBJ databases">
        <title>Human intestinal bacterial collection.</title>
        <authorList>
            <person name="Pauvert C."/>
            <person name="Hitch T.C.A."/>
            <person name="Clavel T."/>
        </authorList>
    </citation>
    <scope>NUCLEOTIDE SEQUENCE [LARGE SCALE GENOMIC DNA]</scope>
    <source>
        <strain evidence="5 6">CLA-JM-H44</strain>
    </source>
</reference>